<name>A0A5J4VBW2_9EUKA</name>
<comment type="catalytic activity">
    <reaction evidence="7">
        <text>L-threonyl-[protein] + ATP = O-phospho-L-threonyl-[protein] + ADP + H(+)</text>
        <dbReference type="Rhea" id="RHEA:46608"/>
        <dbReference type="Rhea" id="RHEA-COMP:11060"/>
        <dbReference type="Rhea" id="RHEA-COMP:11605"/>
        <dbReference type="ChEBI" id="CHEBI:15378"/>
        <dbReference type="ChEBI" id="CHEBI:30013"/>
        <dbReference type="ChEBI" id="CHEBI:30616"/>
        <dbReference type="ChEBI" id="CHEBI:61977"/>
        <dbReference type="ChEBI" id="CHEBI:456216"/>
        <dbReference type="EC" id="2.7.11.1"/>
    </reaction>
</comment>
<dbReference type="OrthoDB" id="4062651at2759"/>
<dbReference type="PANTHER" id="PTHR44899:SF3">
    <property type="entry name" value="SERINE_THREONINE-PROTEIN KINASE NEK1"/>
    <property type="match status" value="1"/>
</dbReference>
<proteinExistence type="predicted"/>
<evidence type="ECO:0000256" key="2">
    <source>
        <dbReference type="ARBA" id="ARBA00022527"/>
    </source>
</evidence>
<reference evidence="10 11" key="1">
    <citation type="submission" date="2019-03" db="EMBL/GenBank/DDBJ databases">
        <title>Single cell metagenomics reveals metabolic interactions within the superorganism composed of flagellate Streblomastix strix and complex community of Bacteroidetes bacteria on its surface.</title>
        <authorList>
            <person name="Treitli S.C."/>
            <person name="Kolisko M."/>
            <person name="Husnik F."/>
            <person name="Keeling P."/>
            <person name="Hampl V."/>
        </authorList>
    </citation>
    <scope>NUCLEOTIDE SEQUENCE [LARGE SCALE GENOMIC DNA]</scope>
    <source>
        <strain evidence="10">ST1C</strain>
    </source>
</reference>
<feature type="domain" description="Protein kinase" evidence="9">
    <location>
        <begin position="1"/>
        <end position="125"/>
    </location>
</feature>
<keyword evidence="2 10" id="KW-0723">Serine/threonine-protein kinase</keyword>
<dbReference type="InterPro" id="IPR008271">
    <property type="entry name" value="Ser/Thr_kinase_AS"/>
</dbReference>
<accession>A0A5J4VBW2</accession>
<dbReference type="Gene3D" id="1.10.510.10">
    <property type="entry name" value="Transferase(Phosphotransferase) domain 1"/>
    <property type="match status" value="1"/>
</dbReference>
<dbReference type="InterPro" id="IPR000719">
    <property type="entry name" value="Prot_kinase_dom"/>
</dbReference>
<evidence type="ECO:0000259" key="9">
    <source>
        <dbReference type="PROSITE" id="PS50011"/>
    </source>
</evidence>
<comment type="caution">
    <text evidence="10">The sequence shown here is derived from an EMBL/GenBank/DDBJ whole genome shotgun (WGS) entry which is preliminary data.</text>
</comment>
<keyword evidence="4" id="KW-0547">Nucleotide-binding</keyword>
<evidence type="ECO:0000256" key="6">
    <source>
        <dbReference type="ARBA" id="ARBA00022840"/>
    </source>
</evidence>
<dbReference type="InterPro" id="IPR051131">
    <property type="entry name" value="NEK_Ser/Thr_kinase_NIMA"/>
</dbReference>
<evidence type="ECO:0000256" key="5">
    <source>
        <dbReference type="ARBA" id="ARBA00022777"/>
    </source>
</evidence>
<gene>
    <name evidence="10" type="ORF">EZS28_024414</name>
</gene>
<dbReference type="PROSITE" id="PS00108">
    <property type="entry name" value="PROTEIN_KINASE_ST"/>
    <property type="match status" value="1"/>
</dbReference>
<dbReference type="EC" id="2.7.11.1" evidence="1"/>
<evidence type="ECO:0000256" key="1">
    <source>
        <dbReference type="ARBA" id="ARBA00012513"/>
    </source>
</evidence>
<dbReference type="EMBL" id="SNRW01008119">
    <property type="protein sequence ID" value="KAA6380058.1"/>
    <property type="molecule type" value="Genomic_DNA"/>
</dbReference>
<dbReference type="PROSITE" id="PS50011">
    <property type="entry name" value="PROTEIN_KINASE_DOM"/>
    <property type="match status" value="1"/>
</dbReference>
<keyword evidence="3" id="KW-0808">Transferase</keyword>
<dbReference type="AlphaFoldDB" id="A0A5J4VBW2"/>
<dbReference type="Pfam" id="PF00069">
    <property type="entry name" value="Pkinase"/>
    <property type="match status" value="1"/>
</dbReference>
<evidence type="ECO:0000313" key="11">
    <source>
        <dbReference type="Proteomes" id="UP000324800"/>
    </source>
</evidence>
<dbReference type="PANTHER" id="PTHR44899">
    <property type="entry name" value="CAMK FAMILY PROTEIN KINASE"/>
    <property type="match status" value="1"/>
</dbReference>
<evidence type="ECO:0000256" key="3">
    <source>
        <dbReference type="ARBA" id="ARBA00022679"/>
    </source>
</evidence>
<evidence type="ECO:0000313" key="10">
    <source>
        <dbReference type="EMBL" id="KAA6380058.1"/>
    </source>
</evidence>
<dbReference type="SMART" id="SM00220">
    <property type="entry name" value="S_TKc"/>
    <property type="match status" value="1"/>
</dbReference>
<protein>
    <recommendedName>
        <fullName evidence="1">non-specific serine/threonine protein kinase</fullName>
        <ecNumber evidence="1">2.7.11.1</ecNumber>
    </recommendedName>
</protein>
<dbReference type="GO" id="GO:0005524">
    <property type="term" value="F:ATP binding"/>
    <property type="evidence" value="ECO:0007669"/>
    <property type="project" value="UniProtKB-KW"/>
</dbReference>
<evidence type="ECO:0000256" key="8">
    <source>
        <dbReference type="ARBA" id="ARBA00048679"/>
    </source>
</evidence>
<sequence length="125" mass="14275">MYDAQQGNLLKCRRTDAFLVWEILVQIFLALEHLHSHDVIHRDVKPDNIFVMEDGTIKLGDFGLAKEIASRNYATAVGTKVYQAPEVYQQQQFEKMTVESDVFAVGEVIFELLSGKHPFESDSEQ</sequence>
<evidence type="ECO:0000256" key="4">
    <source>
        <dbReference type="ARBA" id="ARBA00022741"/>
    </source>
</evidence>
<dbReference type="SUPFAM" id="SSF56112">
    <property type="entry name" value="Protein kinase-like (PK-like)"/>
    <property type="match status" value="1"/>
</dbReference>
<comment type="catalytic activity">
    <reaction evidence="8">
        <text>L-seryl-[protein] + ATP = O-phospho-L-seryl-[protein] + ADP + H(+)</text>
        <dbReference type="Rhea" id="RHEA:17989"/>
        <dbReference type="Rhea" id="RHEA-COMP:9863"/>
        <dbReference type="Rhea" id="RHEA-COMP:11604"/>
        <dbReference type="ChEBI" id="CHEBI:15378"/>
        <dbReference type="ChEBI" id="CHEBI:29999"/>
        <dbReference type="ChEBI" id="CHEBI:30616"/>
        <dbReference type="ChEBI" id="CHEBI:83421"/>
        <dbReference type="ChEBI" id="CHEBI:456216"/>
        <dbReference type="EC" id="2.7.11.1"/>
    </reaction>
</comment>
<keyword evidence="5 10" id="KW-0418">Kinase</keyword>
<dbReference type="InterPro" id="IPR011009">
    <property type="entry name" value="Kinase-like_dom_sf"/>
</dbReference>
<dbReference type="GO" id="GO:0004674">
    <property type="term" value="F:protein serine/threonine kinase activity"/>
    <property type="evidence" value="ECO:0007669"/>
    <property type="project" value="UniProtKB-KW"/>
</dbReference>
<evidence type="ECO:0000256" key="7">
    <source>
        <dbReference type="ARBA" id="ARBA00047899"/>
    </source>
</evidence>
<organism evidence="10 11">
    <name type="scientific">Streblomastix strix</name>
    <dbReference type="NCBI Taxonomy" id="222440"/>
    <lineage>
        <taxon>Eukaryota</taxon>
        <taxon>Metamonada</taxon>
        <taxon>Preaxostyla</taxon>
        <taxon>Oxymonadida</taxon>
        <taxon>Streblomastigidae</taxon>
        <taxon>Streblomastix</taxon>
    </lineage>
</organism>
<dbReference type="Proteomes" id="UP000324800">
    <property type="component" value="Unassembled WGS sequence"/>
</dbReference>
<keyword evidence="6" id="KW-0067">ATP-binding</keyword>